<feature type="domain" description="SpoVT-AbrB" evidence="2">
    <location>
        <begin position="8"/>
        <end position="53"/>
    </location>
</feature>
<dbReference type="SMART" id="SM00966">
    <property type="entry name" value="SpoVT_AbrB"/>
    <property type="match status" value="1"/>
</dbReference>
<dbReference type="AlphaFoldDB" id="A0A1F7I7P8"/>
<dbReference type="GO" id="GO:0003677">
    <property type="term" value="F:DNA binding"/>
    <property type="evidence" value="ECO:0007669"/>
    <property type="project" value="UniProtKB-UniRule"/>
</dbReference>
<evidence type="ECO:0000313" key="3">
    <source>
        <dbReference type="EMBL" id="OGK39400.1"/>
    </source>
</evidence>
<dbReference type="InterPro" id="IPR007159">
    <property type="entry name" value="SpoVT-AbrB_dom"/>
</dbReference>
<evidence type="ECO:0000259" key="2">
    <source>
        <dbReference type="PROSITE" id="PS51740"/>
    </source>
</evidence>
<dbReference type="EMBL" id="MGAF01000051">
    <property type="protein sequence ID" value="OGK39400.1"/>
    <property type="molecule type" value="Genomic_DNA"/>
</dbReference>
<organism evidence="3 4">
    <name type="scientific">Candidatus Roizmanbacteria bacterium RIFCSPLOWO2_01_FULL_35_13</name>
    <dbReference type="NCBI Taxonomy" id="1802055"/>
    <lineage>
        <taxon>Bacteria</taxon>
        <taxon>Candidatus Roizmaniibacteriota</taxon>
    </lineage>
</organism>
<dbReference type="PROSITE" id="PS51740">
    <property type="entry name" value="SPOVT_ABRB"/>
    <property type="match status" value="1"/>
</dbReference>
<name>A0A1F7I7P8_9BACT</name>
<dbReference type="STRING" id="1802055.A3A74_06210"/>
<reference evidence="3 4" key="1">
    <citation type="journal article" date="2016" name="Nat. Commun.">
        <title>Thousands of microbial genomes shed light on interconnected biogeochemical processes in an aquifer system.</title>
        <authorList>
            <person name="Anantharaman K."/>
            <person name="Brown C.T."/>
            <person name="Hug L.A."/>
            <person name="Sharon I."/>
            <person name="Castelle C.J."/>
            <person name="Probst A.J."/>
            <person name="Thomas B.C."/>
            <person name="Singh A."/>
            <person name="Wilkins M.J."/>
            <person name="Karaoz U."/>
            <person name="Brodie E.L."/>
            <person name="Williams K.H."/>
            <person name="Hubbard S.S."/>
            <person name="Banfield J.F."/>
        </authorList>
    </citation>
    <scope>NUCLEOTIDE SEQUENCE [LARGE SCALE GENOMIC DNA]</scope>
</reference>
<dbReference type="SUPFAM" id="SSF89447">
    <property type="entry name" value="AbrB/MazE/MraZ-like"/>
    <property type="match status" value="1"/>
</dbReference>
<dbReference type="Gene3D" id="2.10.260.10">
    <property type="match status" value="1"/>
</dbReference>
<dbReference type="InterPro" id="IPR037914">
    <property type="entry name" value="SpoVT-AbrB_sf"/>
</dbReference>
<evidence type="ECO:0000256" key="1">
    <source>
        <dbReference type="PROSITE-ProRule" id="PRU01076"/>
    </source>
</evidence>
<dbReference type="Proteomes" id="UP000179270">
    <property type="component" value="Unassembled WGS sequence"/>
</dbReference>
<accession>A0A1F7I7P8</accession>
<gene>
    <name evidence="3" type="ORF">A3A74_06210</name>
</gene>
<evidence type="ECO:0000313" key="4">
    <source>
        <dbReference type="Proteomes" id="UP000179270"/>
    </source>
</evidence>
<protein>
    <recommendedName>
        <fullName evidence="2">SpoVT-AbrB domain-containing protein</fullName>
    </recommendedName>
</protein>
<sequence>MQQTQVQEELVKLQPKGLITIPKKMRDFLNFEEKSILRLRVEKGRLYLEPLKTLPYPVRTYTKEEIKEFLALDAKETKKLKKKGLLK</sequence>
<keyword evidence="1" id="KW-0238">DNA-binding</keyword>
<comment type="caution">
    <text evidence="3">The sequence shown here is derived from an EMBL/GenBank/DDBJ whole genome shotgun (WGS) entry which is preliminary data.</text>
</comment>
<dbReference type="Pfam" id="PF04014">
    <property type="entry name" value="MazE_antitoxin"/>
    <property type="match status" value="1"/>
</dbReference>
<proteinExistence type="predicted"/>